<dbReference type="InterPro" id="IPR002035">
    <property type="entry name" value="VWF_A"/>
</dbReference>
<dbReference type="PROSITE" id="PS50234">
    <property type="entry name" value="VWFA"/>
    <property type="match status" value="1"/>
</dbReference>
<dbReference type="Pfam" id="PF00092">
    <property type="entry name" value="VWA"/>
    <property type="match status" value="1"/>
</dbReference>
<proteinExistence type="predicted"/>
<dbReference type="GO" id="GO:0006956">
    <property type="term" value="P:complement activation"/>
    <property type="evidence" value="ECO:0007669"/>
    <property type="project" value="TreeGrafter"/>
</dbReference>
<dbReference type="InterPro" id="IPR036465">
    <property type="entry name" value="vWFA_dom_sf"/>
</dbReference>
<keyword evidence="2" id="KW-0732">Signal</keyword>
<dbReference type="Gene3D" id="3.40.50.410">
    <property type="entry name" value="von Willebrand factor, type A domain"/>
    <property type="match status" value="1"/>
</dbReference>
<dbReference type="EMBL" id="WNYA01002397">
    <property type="protein sequence ID" value="KAG8544315.1"/>
    <property type="molecule type" value="Genomic_DNA"/>
</dbReference>
<dbReference type="GO" id="GO:0009617">
    <property type="term" value="P:response to bacterium"/>
    <property type="evidence" value="ECO:0007669"/>
    <property type="project" value="TreeGrafter"/>
</dbReference>
<dbReference type="Proteomes" id="UP000824782">
    <property type="component" value="Unassembled WGS sequence"/>
</dbReference>
<feature type="domain" description="VWFA" evidence="5">
    <location>
        <begin position="1"/>
        <end position="92"/>
    </location>
</feature>
<dbReference type="PANTHER" id="PTHR46393">
    <property type="entry name" value="SUSHI DOMAIN-CONTAINING PROTEIN"/>
    <property type="match status" value="1"/>
</dbReference>
<gene>
    <name evidence="6" type="ORF">GDO81_022705</name>
</gene>
<evidence type="ECO:0000313" key="6">
    <source>
        <dbReference type="EMBL" id="KAG8544315.1"/>
    </source>
</evidence>
<comment type="caution">
    <text evidence="6">The sequence shown here is derived from an EMBL/GenBank/DDBJ whole genome shotgun (WGS) entry which is preliminary data.</text>
</comment>
<keyword evidence="4" id="KW-0325">Glycoprotein</keyword>
<accession>A0AAV6Z824</accession>
<keyword evidence="3" id="KW-0677">Repeat</keyword>
<dbReference type="SUPFAM" id="SSF53300">
    <property type="entry name" value="vWA-like"/>
    <property type="match status" value="1"/>
</dbReference>
<name>A0AAV6Z824_ENGPU</name>
<evidence type="ECO:0000256" key="2">
    <source>
        <dbReference type="ARBA" id="ARBA00022729"/>
    </source>
</evidence>
<evidence type="ECO:0000313" key="7">
    <source>
        <dbReference type="Proteomes" id="UP000824782"/>
    </source>
</evidence>
<dbReference type="GO" id="GO:0070062">
    <property type="term" value="C:extracellular exosome"/>
    <property type="evidence" value="ECO:0007669"/>
    <property type="project" value="TreeGrafter"/>
</dbReference>
<protein>
    <recommendedName>
        <fullName evidence="5">VWFA domain-containing protein</fullName>
    </recommendedName>
</protein>
<dbReference type="PANTHER" id="PTHR46393:SF7">
    <property type="entry name" value="COMPLEMENT C2"/>
    <property type="match status" value="1"/>
</dbReference>
<evidence type="ECO:0000259" key="5">
    <source>
        <dbReference type="PROSITE" id="PS50234"/>
    </source>
</evidence>
<keyword evidence="7" id="KW-1185">Reference proteome</keyword>
<sequence>MASFDFTPRYGVISYASFAKPIVRLSDDDSTDAEAVIERIRKFNYREHDDKMGTNTRGALIEVHGMLSLQNTNEPQKFLETRNVILLMTDGE</sequence>
<evidence type="ECO:0000256" key="3">
    <source>
        <dbReference type="ARBA" id="ARBA00022737"/>
    </source>
</evidence>
<dbReference type="AlphaFoldDB" id="A0AAV6Z824"/>
<evidence type="ECO:0000256" key="4">
    <source>
        <dbReference type="ARBA" id="ARBA00023180"/>
    </source>
</evidence>
<evidence type="ECO:0000256" key="1">
    <source>
        <dbReference type="ARBA" id="ARBA00022659"/>
    </source>
</evidence>
<keyword evidence="1" id="KW-0768">Sushi</keyword>
<reference evidence="6" key="1">
    <citation type="thesis" date="2020" institute="ProQuest LLC" country="789 East Eisenhower Parkway, Ann Arbor, MI, USA">
        <title>Comparative Genomics and Chromosome Evolution.</title>
        <authorList>
            <person name="Mudd A.B."/>
        </authorList>
    </citation>
    <scope>NUCLEOTIDE SEQUENCE</scope>
    <source>
        <strain evidence="6">237g6f4</strain>
        <tissue evidence="6">Blood</tissue>
    </source>
</reference>
<organism evidence="6 7">
    <name type="scientific">Engystomops pustulosus</name>
    <name type="common">Tungara frog</name>
    <name type="synonym">Physalaemus pustulosus</name>
    <dbReference type="NCBI Taxonomy" id="76066"/>
    <lineage>
        <taxon>Eukaryota</taxon>
        <taxon>Metazoa</taxon>
        <taxon>Chordata</taxon>
        <taxon>Craniata</taxon>
        <taxon>Vertebrata</taxon>
        <taxon>Euteleostomi</taxon>
        <taxon>Amphibia</taxon>
        <taxon>Batrachia</taxon>
        <taxon>Anura</taxon>
        <taxon>Neobatrachia</taxon>
        <taxon>Hyloidea</taxon>
        <taxon>Leptodactylidae</taxon>
        <taxon>Leiuperinae</taxon>
        <taxon>Engystomops</taxon>
    </lineage>
</organism>